<reference evidence="2 3" key="1">
    <citation type="journal article" date="2012" name="ISME J.">
        <title>Nitrification expanded: discovery, physiology and genomics of a nitrite-oxidizing bacterium from the phylum Chloroflexi.</title>
        <authorList>
            <person name="Sorokin D.Y."/>
            <person name="Lucker S."/>
            <person name="Vejmelkova D."/>
            <person name="Kostrikina N.A."/>
            <person name="Kleerebezem R."/>
            <person name="Rijpstra W.I."/>
            <person name="Damste J.S."/>
            <person name="Le Paslier D."/>
            <person name="Muyzer G."/>
            <person name="Wagner M."/>
            <person name="van Loosdrecht M.C."/>
            <person name="Daims H."/>
        </authorList>
    </citation>
    <scope>NUCLEOTIDE SEQUENCE [LARGE SCALE GENOMIC DNA]</scope>
    <source>
        <strain evidence="3">none</strain>
    </source>
</reference>
<protein>
    <submittedName>
        <fullName evidence="2">Uncharacterized protein</fullName>
    </submittedName>
</protein>
<organism evidence="2 3">
    <name type="scientific">Nitrolancea hollandica Lb</name>
    <dbReference type="NCBI Taxonomy" id="1129897"/>
    <lineage>
        <taxon>Bacteria</taxon>
        <taxon>Pseudomonadati</taxon>
        <taxon>Thermomicrobiota</taxon>
        <taxon>Thermomicrobia</taxon>
        <taxon>Sphaerobacterales</taxon>
        <taxon>Sphaerobacterineae</taxon>
        <taxon>Sphaerobacteraceae</taxon>
        <taxon>Nitrolancea</taxon>
    </lineage>
</organism>
<feature type="compositionally biased region" description="Polar residues" evidence="1">
    <location>
        <begin position="48"/>
        <end position="57"/>
    </location>
</feature>
<evidence type="ECO:0000313" key="2">
    <source>
        <dbReference type="EMBL" id="CCF85846.1"/>
    </source>
</evidence>
<feature type="region of interest" description="Disordered" evidence="1">
    <location>
        <begin position="41"/>
        <end position="64"/>
    </location>
</feature>
<comment type="caution">
    <text evidence="2">The sequence shown here is derived from an EMBL/GenBank/DDBJ whole genome shotgun (WGS) entry which is preliminary data.</text>
</comment>
<name>I4EMD3_9BACT</name>
<keyword evidence="3" id="KW-1185">Reference proteome</keyword>
<sequence length="133" mass="14583">MITWHPPRDSNPNSTSNSRVRYLLRQEGRCLRVGIEPTSALASDRHSSGLTESNGSPFQGWRHGPAGRTRTCIVSIWSRGLSQLSYVQMGGLSWIRTSAAFAPVLQTGPFNHSGTNPLSQNRPVEIAIQKGPM</sequence>
<accession>I4EMD3</accession>
<gene>
    <name evidence="2" type="ORF">NITHO_5930003</name>
</gene>
<evidence type="ECO:0000256" key="1">
    <source>
        <dbReference type="SAM" id="MobiDB-lite"/>
    </source>
</evidence>
<dbReference type="Proteomes" id="UP000004221">
    <property type="component" value="Unassembled WGS sequence"/>
</dbReference>
<evidence type="ECO:0000313" key="3">
    <source>
        <dbReference type="Proteomes" id="UP000004221"/>
    </source>
</evidence>
<dbReference type="AlphaFoldDB" id="I4EMD3"/>
<dbReference type="EMBL" id="CAGS01000549">
    <property type="protein sequence ID" value="CCF85846.1"/>
    <property type="molecule type" value="Genomic_DNA"/>
</dbReference>
<proteinExistence type="predicted"/>